<evidence type="ECO:0000313" key="2">
    <source>
        <dbReference type="Proteomes" id="UP000308092"/>
    </source>
</evidence>
<dbReference type="AlphaFoldDB" id="A0A4S3J064"/>
<accession>A0A4S3J064</accession>
<dbReference type="Proteomes" id="UP000308092">
    <property type="component" value="Unassembled WGS sequence"/>
</dbReference>
<dbReference type="VEuPathDB" id="FungiDB:EYZ11_013316"/>
<name>A0A4S3J064_9EURO</name>
<dbReference type="EMBL" id="SOSA01001355">
    <property type="protein sequence ID" value="THC87238.1"/>
    <property type="molecule type" value="Genomic_DNA"/>
</dbReference>
<organism evidence="1 2">
    <name type="scientific">Aspergillus tanneri</name>
    <dbReference type="NCBI Taxonomy" id="1220188"/>
    <lineage>
        <taxon>Eukaryota</taxon>
        <taxon>Fungi</taxon>
        <taxon>Dikarya</taxon>
        <taxon>Ascomycota</taxon>
        <taxon>Pezizomycotina</taxon>
        <taxon>Eurotiomycetes</taxon>
        <taxon>Eurotiomycetidae</taxon>
        <taxon>Eurotiales</taxon>
        <taxon>Aspergillaceae</taxon>
        <taxon>Aspergillus</taxon>
        <taxon>Aspergillus subgen. Circumdati</taxon>
    </lineage>
</organism>
<protein>
    <submittedName>
        <fullName evidence="1">Uncharacterized protein</fullName>
    </submittedName>
</protein>
<comment type="caution">
    <text evidence="1">The sequence shown here is derived from an EMBL/GenBank/DDBJ whole genome shotgun (WGS) entry which is preliminary data.</text>
</comment>
<keyword evidence="2" id="KW-1185">Reference proteome</keyword>
<proteinExistence type="predicted"/>
<evidence type="ECO:0000313" key="1">
    <source>
        <dbReference type="EMBL" id="THC87238.1"/>
    </source>
</evidence>
<gene>
    <name evidence="1" type="ORF">EYZ11_013316</name>
</gene>
<reference evidence="1 2" key="1">
    <citation type="submission" date="2019-03" db="EMBL/GenBank/DDBJ databases">
        <title>The genome sequence of a newly discovered highly antifungal drug resistant Aspergillus species, Aspergillus tanneri NIH 1004.</title>
        <authorList>
            <person name="Mounaud S."/>
            <person name="Singh I."/>
            <person name="Joardar V."/>
            <person name="Pakala S."/>
            <person name="Pakala S."/>
            <person name="Venepally P."/>
            <person name="Hoover J."/>
            <person name="Nierman W."/>
            <person name="Chung J."/>
            <person name="Losada L."/>
        </authorList>
    </citation>
    <scope>NUCLEOTIDE SEQUENCE [LARGE SCALE GENOMIC DNA]</scope>
    <source>
        <strain evidence="1 2">NIH1004</strain>
    </source>
</reference>
<sequence>MAGSLTEYSGPATRPGGS</sequence>